<dbReference type="EMBL" id="JADEXG010000023">
    <property type="protein sequence ID" value="MBE9077897.1"/>
    <property type="molecule type" value="Genomic_DNA"/>
</dbReference>
<feature type="transmembrane region" description="Helical" evidence="5">
    <location>
        <begin position="108"/>
        <end position="128"/>
    </location>
</feature>
<keyword evidence="3 5" id="KW-1133">Transmembrane helix</keyword>
<keyword evidence="7" id="KW-0645">Protease</keyword>
<dbReference type="SUPFAM" id="SSF144091">
    <property type="entry name" value="Rhomboid-like"/>
    <property type="match status" value="1"/>
</dbReference>
<proteinExistence type="predicted"/>
<evidence type="ECO:0000256" key="2">
    <source>
        <dbReference type="ARBA" id="ARBA00022692"/>
    </source>
</evidence>
<dbReference type="Gene3D" id="1.20.1540.10">
    <property type="entry name" value="Rhomboid-like"/>
    <property type="match status" value="1"/>
</dbReference>
<sequence length="219" mass="23847">MPGAKQQFILVYFVLGTIILSRVMPIDWRNQTETLRDCILLAWGLSLVNIFFLNGGLGRLFGIRPRRPLGLLGIPLSPLFHRNLGHLIANTLPFAVLGWLMLLQGQDSFYTVTATILLIGGIGTWLFGRDAVHLGASGLIFGYMGYLVLRGYLGPTILAVGLAVMVILLYGGQLLTLLPGATKGPISWEGHLFGFLGGVMAAMYPDLLTQVANLLRDLL</sequence>
<feature type="transmembrane region" description="Helical" evidence="5">
    <location>
        <begin position="149"/>
        <end position="172"/>
    </location>
</feature>
<reference evidence="7" key="1">
    <citation type="submission" date="2020-10" db="EMBL/GenBank/DDBJ databases">
        <authorList>
            <person name="Castelo-Branco R."/>
            <person name="Eusebio N."/>
            <person name="Adriana R."/>
            <person name="Vieira A."/>
            <person name="Brugerolle De Fraissinette N."/>
            <person name="Rezende De Castro R."/>
            <person name="Schneider M.P."/>
            <person name="Vasconcelos V."/>
            <person name="Leao P.N."/>
        </authorList>
    </citation>
    <scope>NUCLEOTIDE SEQUENCE</scope>
    <source>
        <strain evidence="7">LEGE 07310</strain>
    </source>
</reference>
<evidence type="ECO:0000256" key="4">
    <source>
        <dbReference type="ARBA" id="ARBA00023136"/>
    </source>
</evidence>
<evidence type="ECO:0000259" key="6">
    <source>
        <dbReference type="Pfam" id="PF01694"/>
    </source>
</evidence>
<accession>A0A8J7A6V2</accession>
<name>A0A8J7A6V2_9CYAN</name>
<dbReference type="Pfam" id="PF01694">
    <property type="entry name" value="Rhomboid"/>
    <property type="match status" value="1"/>
</dbReference>
<feature type="domain" description="Peptidase S54 rhomboid" evidence="6">
    <location>
        <begin position="77"/>
        <end position="203"/>
    </location>
</feature>
<evidence type="ECO:0000256" key="5">
    <source>
        <dbReference type="SAM" id="Phobius"/>
    </source>
</evidence>
<dbReference type="RefSeq" id="WP_193907174.1">
    <property type="nucleotide sequence ID" value="NZ_JADEXG010000023.1"/>
</dbReference>
<feature type="transmembrane region" description="Helical" evidence="5">
    <location>
        <begin position="192"/>
        <end position="215"/>
    </location>
</feature>
<keyword evidence="2 5" id="KW-0812">Transmembrane</keyword>
<dbReference type="InterPro" id="IPR035952">
    <property type="entry name" value="Rhomboid-like_sf"/>
</dbReference>
<keyword evidence="4 5" id="KW-0472">Membrane</keyword>
<comment type="subcellular location">
    <subcellularLocation>
        <location evidence="1">Membrane</location>
        <topology evidence="1">Multi-pass membrane protein</topology>
    </subcellularLocation>
</comment>
<evidence type="ECO:0000256" key="1">
    <source>
        <dbReference type="ARBA" id="ARBA00004141"/>
    </source>
</evidence>
<gene>
    <name evidence="7" type="ORF">IQ241_11435</name>
</gene>
<dbReference type="GO" id="GO:0004252">
    <property type="term" value="F:serine-type endopeptidase activity"/>
    <property type="evidence" value="ECO:0007669"/>
    <property type="project" value="InterPro"/>
</dbReference>
<dbReference type="InterPro" id="IPR022764">
    <property type="entry name" value="Peptidase_S54_rhomboid_dom"/>
</dbReference>
<dbReference type="AlphaFoldDB" id="A0A8J7A6V2"/>
<organism evidence="7 8">
    <name type="scientific">Vasconcelosia minhoensis LEGE 07310</name>
    <dbReference type="NCBI Taxonomy" id="915328"/>
    <lineage>
        <taxon>Bacteria</taxon>
        <taxon>Bacillati</taxon>
        <taxon>Cyanobacteriota</taxon>
        <taxon>Cyanophyceae</taxon>
        <taxon>Nodosilineales</taxon>
        <taxon>Cymatolegaceae</taxon>
        <taxon>Vasconcelosia</taxon>
        <taxon>Vasconcelosia minhoensis</taxon>
    </lineage>
</organism>
<comment type="caution">
    <text evidence="7">The sequence shown here is derived from an EMBL/GenBank/DDBJ whole genome shotgun (WGS) entry which is preliminary data.</text>
</comment>
<dbReference type="GO" id="GO:0016020">
    <property type="term" value="C:membrane"/>
    <property type="evidence" value="ECO:0007669"/>
    <property type="project" value="UniProtKB-SubCell"/>
</dbReference>
<evidence type="ECO:0000256" key="3">
    <source>
        <dbReference type="ARBA" id="ARBA00022989"/>
    </source>
</evidence>
<evidence type="ECO:0000313" key="8">
    <source>
        <dbReference type="Proteomes" id="UP000636505"/>
    </source>
</evidence>
<keyword evidence="8" id="KW-1185">Reference proteome</keyword>
<dbReference type="GO" id="GO:0006508">
    <property type="term" value="P:proteolysis"/>
    <property type="evidence" value="ECO:0007669"/>
    <property type="project" value="UniProtKB-KW"/>
</dbReference>
<evidence type="ECO:0000313" key="7">
    <source>
        <dbReference type="EMBL" id="MBE9077897.1"/>
    </source>
</evidence>
<feature type="transmembrane region" description="Helical" evidence="5">
    <location>
        <begin position="40"/>
        <end position="62"/>
    </location>
</feature>
<dbReference type="Proteomes" id="UP000636505">
    <property type="component" value="Unassembled WGS sequence"/>
</dbReference>
<protein>
    <submittedName>
        <fullName evidence="7">Rhomboid family intramembrane serine protease</fullName>
    </submittedName>
</protein>
<keyword evidence="7" id="KW-0378">Hydrolase</keyword>
<feature type="transmembrane region" description="Helical" evidence="5">
    <location>
        <begin position="83"/>
        <end position="102"/>
    </location>
</feature>
<feature type="transmembrane region" description="Helical" evidence="5">
    <location>
        <begin position="9"/>
        <end position="28"/>
    </location>
</feature>